<evidence type="ECO:0000256" key="3">
    <source>
        <dbReference type="ARBA" id="ARBA00022679"/>
    </source>
</evidence>
<dbReference type="CDD" id="cd01647">
    <property type="entry name" value="RT_LTR"/>
    <property type="match status" value="1"/>
</dbReference>
<dbReference type="FunFam" id="3.10.10.10:FF:000007">
    <property type="entry name" value="Retrovirus-related Pol polyprotein from transposon 17.6-like Protein"/>
    <property type="match status" value="1"/>
</dbReference>
<dbReference type="InterPro" id="IPR041373">
    <property type="entry name" value="RT_RNaseH"/>
</dbReference>
<dbReference type="Pfam" id="PF00078">
    <property type="entry name" value="RVT_1"/>
    <property type="match status" value="1"/>
</dbReference>
<evidence type="ECO:0000256" key="8">
    <source>
        <dbReference type="ARBA" id="ARBA00022918"/>
    </source>
</evidence>
<dbReference type="FunFam" id="3.30.70.270:FF:000026">
    <property type="entry name" value="Transposon Ty3-G Gag-Pol polyprotein"/>
    <property type="match status" value="1"/>
</dbReference>
<keyword evidence="7" id="KW-0378">Hydrolase</keyword>
<comment type="caution">
    <text evidence="10">The sequence shown here is derived from an EMBL/GenBank/DDBJ whole genome shotgun (WGS) entry which is preliminary data.</text>
</comment>
<organism evidence="10 11">
    <name type="scientific">Euphydryas editha</name>
    <name type="common">Edith's checkerspot</name>
    <dbReference type="NCBI Taxonomy" id="104508"/>
    <lineage>
        <taxon>Eukaryota</taxon>
        <taxon>Metazoa</taxon>
        <taxon>Ecdysozoa</taxon>
        <taxon>Arthropoda</taxon>
        <taxon>Hexapoda</taxon>
        <taxon>Insecta</taxon>
        <taxon>Pterygota</taxon>
        <taxon>Neoptera</taxon>
        <taxon>Endopterygota</taxon>
        <taxon>Lepidoptera</taxon>
        <taxon>Glossata</taxon>
        <taxon>Ditrysia</taxon>
        <taxon>Papilionoidea</taxon>
        <taxon>Nymphalidae</taxon>
        <taxon>Nymphalinae</taxon>
        <taxon>Euphydryas</taxon>
    </lineage>
</organism>
<evidence type="ECO:0000256" key="6">
    <source>
        <dbReference type="ARBA" id="ARBA00022759"/>
    </source>
</evidence>
<accession>A0AAU9V463</accession>
<dbReference type="EMBL" id="CAKOGL010000029">
    <property type="protein sequence ID" value="CAH2106577.1"/>
    <property type="molecule type" value="Genomic_DNA"/>
</dbReference>
<dbReference type="GO" id="GO:0003964">
    <property type="term" value="F:RNA-directed DNA polymerase activity"/>
    <property type="evidence" value="ECO:0007669"/>
    <property type="project" value="UniProtKB-KW"/>
</dbReference>
<name>A0AAU9V463_EUPED</name>
<keyword evidence="5" id="KW-0540">Nuclease</keyword>
<dbReference type="PROSITE" id="PS50878">
    <property type="entry name" value="RT_POL"/>
    <property type="match status" value="1"/>
</dbReference>
<keyword evidence="3" id="KW-0808">Transferase</keyword>
<evidence type="ECO:0000256" key="2">
    <source>
        <dbReference type="ARBA" id="ARBA00022670"/>
    </source>
</evidence>
<feature type="domain" description="Reverse transcriptase" evidence="9">
    <location>
        <begin position="551"/>
        <end position="735"/>
    </location>
</feature>
<dbReference type="Pfam" id="PF17917">
    <property type="entry name" value="RT_RNaseH"/>
    <property type="match status" value="1"/>
</dbReference>
<keyword evidence="8" id="KW-0695">RNA-directed DNA polymerase</keyword>
<dbReference type="InterPro" id="IPR043502">
    <property type="entry name" value="DNA/RNA_pol_sf"/>
</dbReference>
<dbReference type="Gene3D" id="3.10.10.10">
    <property type="entry name" value="HIV Type 1 Reverse Transcriptase, subunit A, domain 1"/>
    <property type="match status" value="1"/>
</dbReference>
<keyword evidence="4" id="KW-0548">Nucleotidyltransferase</keyword>
<evidence type="ECO:0000313" key="11">
    <source>
        <dbReference type="Proteomes" id="UP001153954"/>
    </source>
</evidence>
<dbReference type="SUPFAM" id="SSF50630">
    <property type="entry name" value="Acid proteases"/>
    <property type="match status" value="1"/>
</dbReference>
<dbReference type="InterPro" id="IPR043128">
    <property type="entry name" value="Rev_trsase/Diguanyl_cyclase"/>
</dbReference>
<dbReference type="InterPro" id="IPR021109">
    <property type="entry name" value="Peptidase_aspartic_dom_sf"/>
</dbReference>
<dbReference type="InterPro" id="IPR000477">
    <property type="entry name" value="RT_dom"/>
</dbReference>
<dbReference type="InterPro" id="IPR050951">
    <property type="entry name" value="Retrovirus_Pol_polyprotein"/>
</dbReference>
<gene>
    <name evidence="10" type="ORF">EEDITHA_LOCUS20694</name>
</gene>
<evidence type="ECO:0000256" key="7">
    <source>
        <dbReference type="ARBA" id="ARBA00022801"/>
    </source>
</evidence>
<dbReference type="GO" id="GO:0008233">
    <property type="term" value="F:peptidase activity"/>
    <property type="evidence" value="ECO:0007669"/>
    <property type="project" value="UniProtKB-KW"/>
</dbReference>
<evidence type="ECO:0000256" key="1">
    <source>
        <dbReference type="ARBA" id="ARBA00012493"/>
    </source>
</evidence>
<protein>
    <recommendedName>
        <fullName evidence="1">RNA-directed DNA polymerase</fullName>
        <ecNumber evidence="1">2.7.7.49</ecNumber>
    </recommendedName>
</protein>
<evidence type="ECO:0000256" key="4">
    <source>
        <dbReference type="ARBA" id="ARBA00022695"/>
    </source>
</evidence>
<dbReference type="Gene3D" id="2.40.70.10">
    <property type="entry name" value="Acid Proteases"/>
    <property type="match status" value="1"/>
</dbReference>
<proteinExistence type="predicted"/>
<dbReference type="AlphaFoldDB" id="A0AAU9V463"/>
<dbReference type="EC" id="2.7.7.49" evidence="1"/>
<evidence type="ECO:0000256" key="5">
    <source>
        <dbReference type="ARBA" id="ARBA00022722"/>
    </source>
</evidence>
<evidence type="ECO:0000313" key="10">
    <source>
        <dbReference type="EMBL" id="CAH2106577.1"/>
    </source>
</evidence>
<reference evidence="10" key="1">
    <citation type="submission" date="2022-03" db="EMBL/GenBank/DDBJ databases">
        <authorList>
            <person name="Tunstrom K."/>
        </authorList>
    </citation>
    <scope>NUCLEOTIDE SEQUENCE</scope>
</reference>
<keyword evidence="2" id="KW-0645">Protease</keyword>
<sequence length="1009" mass="117219">MEEVNFHEQYATRNRTYGSLTTPRLPANIAPVGFKFGNTTMTSQNQNGYNPLLPNSFVPQQRFSFGMPPNRFQFGQQQNHAFKPQQFGNRLPQFGYRPQLGSNTQFGFRPQLEPQRQFGYKPPQIGFKPPQFHNNPQQFGYKPPQLQGSRFQETDVSMRTAVPRSQPQTPQQSFRLNELTLGNDDLQDYYDTYNNDGYEHDTTYRMYDYDSNLIDYNDESEGWKNEDLHKTEGENFHIEASKREREIIELNCDPNLKLPYIYIPEINAKLMIDTGSTRSFMSPRIAYKYFSEYIRHEPFQVISTHASSRHDETIVIPLLPTFNTTDYHKFHLYDVDERYEGLIGNDLLKQLDAIIDLKHLMLRTKTTCIPIINNLNYVIKLQPRTEQRVKIPTDIYSGEAIVNFVEFTPGLRMPSALVNCVNGYALTVIQNTLEVPYTITITKPFTVMKYDMTECNLNFSDHNTTIDTNKLLRDNLQRLRLDHMNDEERSKILNLCNEYKDIFYCDQIPLSFTNQVKHKIRTKNEDPIYVRPYRQAPSQAAEINRQIEKLLKDNVIQESHSPWNAPVHLVPKKGDASGEIKWRMVIDYRRLNEITIDDRYPLPNIIDLFDKLGKSLYFTTLDLASGYHQIEVEEQDREKTAFSTQHGHYEFLRMPFGLKTAPATFQRTMDNVLRGLQGLHCMVYLDDVIVFSTSLGEHIHKLQTVFERLRQTNLKVQLDKSEFLRKEVIYLGHTITKDGLRPNDDKIAAVMNYPIPKTTTEIKSFLGLIGYYRRFIKDFAHVTKPLTSCLKKRNKIIMDQNYVDAFNRCKELLTHAPLLQYPDYDKTFILTTDASNVALGAVLSQGPIGSDKPVAYASRTLSDTEARYSTIERECLAIVWAIKHFRPYLYGRKFIIYTDHKPLAWLDSYKDTSSKLTRWRLRLQDFDYEIIYEKGNQNSNADALSRIKVNATNSDNEGHSMVVNIDNEKLTTKQRTERNDSSTLSISDHPHSRFLIQCKTSSAGGSQRS</sequence>
<dbReference type="GO" id="GO:0006508">
    <property type="term" value="P:proteolysis"/>
    <property type="evidence" value="ECO:0007669"/>
    <property type="project" value="UniProtKB-KW"/>
</dbReference>
<dbReference type="Proteomes" id="UP001153954">
    <property type="component" value="Unassembled WGS sequence"/>
</dbReference>
<evidence type="ECO:0000259" key="9">
    <source>
        <dbReference type="PROSITE" id="PS50878"/>
    </source>
</evidence>
<dbReference type="CDD" id="cd09274">
    <property type="entry name" value="RNase_HI_RT_Ty3"/>
    <property type="match status" value="1"/>
</dbReference>
<dbReference type="GO" id="GO:0004519">
    <property type="term" value="F:endonuclease activity"/>
    <property type="evidence" value="ECO:0007669"/>
    <property type="project" value="UniProtKB-KW"/>
</dbReference>
<keyword evidence="11" id="KW-1185">Reference proteome</keyword>
<dbReference type="Gene3D" id="3.30.70.270">
    <property type="match status" value="2"/>
</dbReference>
<keyword evidence="6" id="KW-0255">Endonuclease</keyword>
<dbReference type="PANTHER" id="PTHR37984:SF5">
    <property type="entry name" value="PROTEIN NYNRIN-LIKE"/>
    <property type="match status" value="1"/>
</dbReference>
<dbReference type="PANTHER" id="PTHR37984">
    <property type="entry name" value="PROTEIN CBG26694"/>
    <property type="match status" value="1"/>
</dbReference>
<dbReference type="SUPFAM" id="SSF56672">
    <property type="entry name" value="DNA/RNA polymerases"/>
    <property type="match status" value="1"/>
</dbReference>